<evidence type="ECO:0000256" key="5">
    <source>
        <dbReference type="ARBA" id="ARBA00022741"/>
    </source>
</evidence>
<evidence type="ECO:0000313" key="10">
    <source>
        <dbReference type="Proteomes" id="UP000199002"/>
    </source>
</evidence>
<dbReference type="STRING" id="592050.SAMN05421875_15013"/>
<comment type="similarity">
    <text evidence="1 8">Belongs to the SELO family.</text>
</comment>
<comment type="function">
    <text evidence="8">Nucleotidyltransferase involved in the post-translational modification of proteins. It can catalyze the addition of adenosine monophosphate (AMP) or uridine monophosphate (UMP) to a protein, resulting in modifications known as AMPylation and UMPylation.</text>
</comment>
<feature type="binding site" evidence="8">
    <location>
        <position position="269"/>
    </location>
    <ligand>
        <name>Mg(2+)</name>
        <dbReference type="ChEBI" id="CHEBI:18420"/>
    </ligand>
</feature>
<feature type="binding site" evidence="8">
    <location>
        <position position="199"/>
    </location>
    <ligand>
        <name>ATP</name>
        <dbReference type="ChEBI" id="CHEBI:30616"/>
    </ligand>
</feature>
<evidence type="ECO:0000256" key="2">
    <source>
        <dbReference type="ARBA" id="ARBA00022679"/>
    </source>
</evidence>
<comment type="catalytic activity">
    <reaction evidence="8">
        <text>L-tyrosyl-[protein] + ATP = O-(5'-adenylyl)-L-tyrosyl-[protein] + diphosphate</text>
        <dbReference type="Rhea" id="RHEA:54288"/>
        <dbReference type="Rhea" id="RHEA-COMP:10136"/>
        <dbReference type="Rhea" id="RHEA-COMP:13846"/>
        <dbReference type="ChEBI" id="CHEBI:30616"/>
        <dbReference type="ChEBI" id="CHEBI:33019"/>
        <dbReference type="ChEBI" id="CHEBI:46858"/>
        <dbReference type="ChEBI" id="CHEBI:83624"/>
        <dbReference type="EC" id="2.7.7.108"/>
    </reaction>
</comment>
<feature type="binding site" evidence="8">
    <location>
        <position position="278"/>
    </location>
    <ligand>
        <name>Mg(2+)</name>
        <dbReference type="ChEBI" id="CHEBI:18420"/>
    </ligand>
</feature>
<dbReference type="Pfam" id="PF02696">
    <property type="entry name" value="SelO"/>
    <property type="match status" value="1"/>
</dbReference>
<sequence length="510" mass="55835">MRASTPKAVSEPKTPGTGPAFRLPFDNSFFRDMQGFYVPWKPEPSPAPAWVQFNDALALELGLEPATLKSATGLAWLSGVEMPAEAAPLAQAYAGHQFGQFSPHLGDGRALLLGELIDTAGQRRDLALKGSGRTPFSRRGDGKAALGPALREYLMGEAMHALGIPTTRALAVIRTGERVNREGSPPGAILVRVAASHLRVGTFEFFAAREEEVMLRRLLDYAVARHDPALAKLSDKPIPMLEAVCERQAQLIARWMGVGFIHGVMNTDNMSISGETIDYGPCAFMEGFDPATVFSSIDRQGRYAYGQQPAMAQWNLARLAEALLPVLDARDIDVVERVEQVVAGFAVRFDRHWTGQLRAKLGLAAEEPDDRALADDFLQLLQREKVDFTLAFRLLSDAITGPDAALHDLFGRERPALSDWLARWRQRMAREGRTLQDCAATAWSVNPFVIPRNHQVEAALSSAVDEADLGPFERLLAVLGRPYETVESARPFTLPASPEVAAAHRTFCGT</sequence>
<dbReference type="GO" id="GO:0070733">
    <property type="term" value="F:AMPylase activity"/>
    <property type="evidence" value="ECO:0007669"/>
    <property type="project" value="UniProtKB-EC"/>
</dbReference>
<dbReference type="PANTHER" id="PTHR32057:SF14">
    <property type="entry name" value="PROTEIN ADENYLYLTRANSFERASE SELO, MITOCHONDRIAL"/>
    <property type="match status" value="1"/>
</dbReference>
<dbReference type="AlphaFoldDB" id="A0A1H4F9X1"/>
<comment type="catalytic activity">
    <reaction evidence="8">
        <text>L-threonyl-[protein] + ATP = 3-O-(5'-adenylyl)-L-threonyl-[protein] + diphosphate</text>
        <dbReference type="Rhea" id="RHEA:54292"/>
        <dbReference type="Rhea" id="RHEA-COMP:11060"/>
        <dbReference type="Rhea" id="RHEA-COMP:13847"/>
        <dbReference type="ChEBI" id="CHEBI:30013"/>
        <dbReference type="ChEBI" id="CHEBI:30616"/>
        <dbReference type="ChEBI" id="CHEBI:33019"/>
        <dbReference type="ChEBI" id="CHEBI:138113"/>
        <dbReference type="EC" id="2.7.7.108"/>
    </reaction>
</comment>
<gene>
    <name evidence="8" type="primary">ydiU</name>
    <name evidence="8" type="synonym">selO</name>
    <name evidence="9" type="ORF">SAMN05421875_15013</name>
</gene>
<dbReference type="Proteomes" id="UP000199002">
    <property type="component" value="Unassembled WGS sequence"/>
</dbReference>
<keyword evidence="2 8" id="KW-0808">Transferase</keyword>
<evidence type="ECO:0000313" key="9">
    <source>
        <dbReference type="EMBL" id="SEA93272.1"/>
    </source>
</evidence>
<keyword evidence="6 8" id="KW-0067">ATP-binding</keyword>
<evidence type="ECO:0000256" key="1">
    <source>
        <dbReference type="ARBA" id="ARBA00009747"/>
    </source>
</evidence>
<keyword evidence="7 8" id="KW-0460">Magnesium</keyword>
<feature type="binding site" evidence="8">
    <location>
        <position position="108"/>
    </location>
    <ligand>
        <name>ATP</name>
        <dbReference type="ChEBI" id="CHEBI:30616"/>
    </ligand>
</feature>
<dbReference type="InterPro" id="IPR003846">
    <property type="entry name" value="SelO"/>
</dbReference>
<reference evidence="10" key="1">
    <citation type="submission" date="2016-10" db="EMBL/GenBank/DDBJ databases">
        <authorList>
            <person name="Varghese N."/>
            <person name="Submissions S."/>
        </authorList>
    </citation>
    <scope>NUCLEOTIDE SEQUENCE [LARGE SCALE GENOMIC DNA]</scope>
    <source>
        <strain evidence="10">DSM 25157</strain>
    </source>
</reference>
<feature type="binding site" evidence="8">
    <location>
        <position position="106"/>
    </location>
    <ligand>
        <name>ATP</name>
        <dbReference type="ChEBI" id="CHEBI:30616"/>
    </ligand>
</feature>
<comment type="catalytic activity">
    <reaction evidence="8">
        <text>L-seryl-[protein] + UTP = O-(5'-uridylyl)-L-seryl-[protein] + diphosphate</text>
        <dbReference type="Rhea" id="RHEA:64604"/>
        <dbReference type="Rhea" id="RHEA-COMP:9863"/>
        <dbReference type="Rhea" id="RHEA-COMP:16635"/>
        <dbReference type="ChEBI" id="CHEBI:29999"/>
        <dbReference type="ChEBI" id="CHEBI:33019"/>
        <dbReference type="ChEBI" id="CHEBI:46398"/>
        <dbReference type="ChEBI" id="CHEBI:156051"/>
    </reaction>
</comment>
<dbReference type="EC" id="2.7.7.-" evidence="8"/>
<dbReference type="NCBIfam" id="NF000658">
    <property type="entry name" value="PRK00029.1"/>
    <property type="match status" value="1"/>
</dbReference>
<organism evidence="9 10">
    <name type="scientific">Acidovorax soli</name>
    <dbReference type="NCBI Taxonomy" id="592050"/>
    <lineage>
        <taxon>Bacteria</taxon>
        <taxon>Pseudomonadati</taxon>
        <taxon>Pseudomonadota</taxon>
        <taxon>Betaproteobacteria</taxon>
        <taxon>Burkholderiales</taxon>
        <taxon>Comamonadaceae</taxon>
        <taxon>Acidovorax</taxon>
    </lineage>
</organism>
<accession>A0A1H4F9X1</accession>
<dbReference type="GO" id="GO:0005524">
    <property type="term" value="F:ATP binding"/>
    <property type="evidence" value="ECO:0007669"/>
    <property type="project" value="UniProtKB-UniRule"/>
</dbReference>
<keyword evidence="4 8" id="KW-0479">Metal-binding</keyword>
<feature type="binding site" evidence="8">
    <location>
        <position position="278"/>
    </location>
    <ligand>
        <name>ATP</name>
        <dbReference type="ChEBI" id="CHEBI:30616"/>
    </ligand>
</feature>
<keyword evidence="10" id="KW-1185">Reference proteome</keyword>
<dbReference type="PANTHER" id="PTHR32057">
    <property type="entry name" value="PROTEIN ADENYLYLTRANSFERASE SELO, MITOCHONDRIAL"/>
    <property type="match status" value="1"/>
</dbReference>
<evidence type="ECO:0000256" key="8">
    <source>
        <dbReference type="HAMAP-Rule" id="MF_00692"/>
    </source>
</evidence>
<dbReference type="RefSeq" id="WP_074423286.1">
    <property type="nucleotide sequence ID" value="NZ_FNQJ01000050.1"/>
</dbReference>
<feature type="binding site" evidence="8">
    <location>
        <position position="192"/>
    </location>
    <ligand>
        <name>ATP</name>
        <dbReference type="ChEBI" id="CHEBI:30616"/>
    </ligand>
</feature>
<dbReference type="GeneID" id="34231446"/>
<evidence type="ECO:0000256" key="4">
    <source>
        <dbReference type="ARBA" id="ARBA00022723"/>
    </source>
</evidence>
<comment type="catalytic activity">
    <reaction evidence="8">
        <text>L-seryl-[protein] + ATP = 3-O-(5'-adenylyl)-L-seryl-[protein] + diphosphate</text>
        <dbReference type="Rhea" id="RHEA:58120"/>
        <dbReference type="Rhea" id="RHEA-COMP:9863"/>
        <dbReference type="Rhea" id="RHEA-COMP:15073"/>
        <dbReference type="ChEBI" id="CHEBI:29999"/>
        <dbReference type="ChEBI" id="CHEBI:30616"/>
        <dbReference type="ChEBI" id="CHEBI:33019"/>
        <dbReference type="ChEBI" id="CHEBI:142516"/>
        <dbReference type="EC" id="2.7.7.108"/>
    </reaction>
</comment>
<protein>
    <recommendedName>
        <fullName evidence="8">Protein nucleotidyltransferase YdiU</fullName>
        <ecNumber evidence="8">2.7.7.-</ecNumber>
    </recommendedName>
    <alternativeName>
        <fullName evidence="8">Protein adenylyltransferase YdiU</fullName>
        <ecNumber evidence="8">2.7.7.108</ecNumber>
    </alternativeName>
    <alternativeName>
        <fullName evidence="8">Protein uridylyltransferase YdiU</fullName>
        <ecNumber evidence="8">2.7.7.-</ecNumber>
    </alternativeName>
</protein>
<proteinExistence type="inferred from homology"/>
<dbReference type="GeneID" id="32624743"/>
<feature type="binding site" evidence="8">
    <location>
        <position position="129"/>
    </location>
    <ligand>
        <name>ATP</name>
        <dbReference type="ChEBI" id="CHEBI:30616"/>
    </ligand>
</feature>
<comment type="catalytic activity">
    <reaction evidence="8">
        <text>L-histidyl-[protein] + UTP = N(tele)-(5'-uridylyl)-L-histidyl-[protein] + diphosphate</text>
        <dbReference type="Rhea" id="RHEA:83891"/>
        <dbReference type="Rhea" id="RHEA-COMP:9745"/>
        <dbReference type="Rhea" id="RHEA-COMP:20239"/>
        <dbReference type="ChEBI" id="CHEBI:29979"/>
        <dbReference type="ChEBI" id="CHEBI:33019"/>
        <dbReference type="ChEBI" id="CHEBI:46398"/>
        <dbReference type="ChEBI" id="CHEBI:233474"/>
    </reaction>
</comment>
<evidence type="ECO:0000256" key="3">
    <source>
        <dbReference type="ARBA" id="ARBA00022695"/>
    </source>
</evidence>
<comment type="cofactor">
    <cofactor evidence="8">
        <name>Mg(2+)</name>
        <dbReference type="ChEBI" id="CHEBI:18420"/>
    </cofactor>
    <cofactor evidence="8">
        <name>Mn(2+)</name>
        <dbReference type="ChEBI" id="CHEBI:29035"/>
    </cofactor>
</comment>
<comment type="catalytic activity">
    <reaction evidence="8">
        <text>L-tyrosyl-[protein] + UTP = O-(5'-uridylyl)-L-tyrosyl-[protein] + diphosphate</text>
        <dbReference type="Rhea" id="RHEA:83887"/>
        <dbReference type="Rhea" id="RHEA-COMP:10136"/>
        <dbReference type="Rhea" id="RHEA-COMP:20238"/>
        <dbReference type="ChEBI" id="CHEBI:33019"/>
        <dbReference type="ChEBI" id="CHEBI:46398"/>
        <dbReference type="ChEBI" id="CHEBI:46858"/>
        <dbReference type="ChEBI" id="CHEBI:90602"/>
    </reaction>
</comment>
<dbReference type="HAMAP" id="MF_00692">
    <property type="entry name" value="SelO"/>
    <property type="match status" value="1"/>
</dbReference>
<keyword evidence="3 8" id="KW-0548">Nucleotidyltransferase</keyword>
<feature type="active site" description="Proton acceptor" evidence="8">
    <location>
        <position position="268"/>
    </location>
</feature>
<feature type="binding site" evidence="8">
    <location>
        <position position="109"/>
    </location>
    <ligand>
        <name>ATP</name>
        <dbReference type="ChEBI" id="CHEBI:30616"/>
    </ligand>
</feature>
<keyword evidence="5 8" id="KW-0547">Nucleotide-binding</keyword>
<dbReference type="EC" id="2.7.7.108" evidence="8"/>
<evidence type="ECO:0000256" key="6">
    <source>
        <dbReference type="ARBA" id="ARBA00022840"/>
    </source>
</evidence>
<feature type="binding site" evidence="8">
    <location>
        <position position="142"/>
    </location>
    <ligand>
        <name>ATP</name>
        <dbReference type="ChEBI" id="CHEBI:30616"/>
    </ligand>
</feature>
<evidence type="ECO:0000256" key="7">
    <source>
        <dbReference type="ARBA" id="ARBA00022842"/>
    </source>
</evidence>
<feature type="binding site" evidence="8">
    <location>
        <position position="141"/>
    </location>
    <ligand>
        <name>ATP</name>
        <dbReference type="ChEBI" id="CHEBI:30616"/>
    </ligand>
</feature>
<dbReference type="GO" id="GO:0030145">
    <property type="term" value="F:manganese ion binding"/>
    <property type="evidence" value="ECO:0007669"/>
    <property type="project" value="UniProtKB-UniRule"/>
</dbReference>
<dbReference type="EMBL" id="FNQJ01000050">
    <property type="protein sequence ID" value="SEA93272.1"/>
    <property type="molecule type" value="Genomic_DNA"/>
</dbReference>
<dbReference type="GO" id="GO:0000287">
    <property type="term" value="F:magnesium ion binding"/>
    <property type="evidence" value="ECO:0007669"/>
    <property type="project" value="UniProtKB-UniRule"/>
</dbReference>
<keyword evidence="8" id="KW-0464">Manganese</keyword>
<name>A0A1H4F9X1_9BURK</name>